<organism evidence="1">
    <name type="scientific">Neobacillus citreus</name>
    <dbReference type="NCBI Taxonomy" id="2833578"/>
    <lineage>
        <taxon>Bacteria</taxon>
        <taxon>Bacillati</taxon>
        <taxon>Bacillota</taxon>
        <taxon>Bacilli</taxon>
        <taxon>Bacillales</taxon>
        <taxon>Bacillaceae</taxon>
        <taxon>Neobacillus</taxon>
    </lineage>
</organism>
<evidence type="ECO:0000313" key="1">
    <source>
        <dbReference type="EMBL" id="MBS4184352.1"/>
    </source>
</evidence>
<gene>
    <name evidence="1" type="ORF">KHB02_23435</name>
</gene>
<accession>A0A942T2Z0</accession>
<reference evidence="1" key="1">
    <citation type="submission" date="2021-05" db="EMBL/GenBank/DDBJ databases">
        <title>Novel Bacillus species.</title>
        <authorList>
            <person name="Liu G."/>
        </authorList>
    </citation>
    <scope>NUCLEOTIDE SEQUENCE</scope>
    <source>
        <strain evidence="1">FJAT-50051</strain>
    </source>
</reference>
<protein>
    <submittedName>
        <fullName evidence="1">Uncharacterized protein</fullName>
    </submittedName>
</protein>
<dbReference type="EMBL" id="JAGYPE010000004">
    <property type="protein sequence ID" value="MBS4184352.1"/>
    <property type="molecule type" value="Genomic_DNA"/>
</dbReference>
<proteinExistence type="predicted"/>
<name>A0A942T2Z0_9BACI</name>
<sequence length="56" mass="6212">MIFIGIDLTIKAKGSAECPLHSQVIGRSREGYGNTLTEDTQKEYVLARAQLPMMKT</sequence>
<comment type="caution">
    <text evidence="1">The sequence shown here is derived from an EMBL/GenBank/DDBJ whole genome shotgun (WGS) entry which is preliminary data.</text>
</comment>
<dbReference type="AlphaFoldDB" id="A0A942T2Z0"/>